<evidence type="ECO:0000313" key="2">
    <source>
        <dbReference type="Proteomes" id="UP000578112"/>
    </source>
</evidence>
<sequence length="43" mass="4615">MVIFNYPAVPMIAMNFGGSLSRHLIETISAAGRGFRCELGESA</sequence>
<comment type="caution">
    <text evidence="1">The sequence shown here is derived from an EMBL/GenBank/DDBJ whole genome shotgun (WGS) entry which is preliminary data.</text>
</comment>
<dbReference type="AlphaFoldDB" id="A0A7W7HZK5"/>
<gene>
    <name evidence="1" type="ORF">BJ971_004253</name>
</gene>
<keyword evidence="2" id="KW-1185">Reference proteome</keyword>
<proteinExistence type="predicted"/>
<accession>A0A7W7HZK5</accession>
<reference evidence="1 2" key="1">
    <citation type="submission" date="2020-08" db="EMBL/GenBank/DDBJ databases">
        <title>Sequencing the genomes of 1000 actinobacteria strains.</title>
        <authorList>
            <person name="Klenk H.-P."/>
        </authorList>
    </citation>
    <scope>NUCLEOTIDE SEQUENCE [LARGE SCALE GENOMIC DNA]</scope>
    <source>
        <strain evidence="1 2">DSM 43149</strain>
    </source>
</reference>
<evidence type="ECO:0000313" key="1">
    <source>
        <dbReference type="EMBL" id="MBB4763697.1"/>
    </source>
</evidence>
<name>A0A7W7HZK5_9ACTN</name>
<dbReference type="Proteomes" id="UP000578112">
    <property type="component" value="Unassembled WGS sequence"/>
</dbReference>
<organism evidence="1 2">
    <name type="scientific">Actinoplanes digitatis</name>
    <dbReference type="NCBI Taxonomy" id="1868"/>
    <lineage>
        <taxon>Bacteria</taxon>
        <taxon>Bacillati</taxon>
        <taxon>Actinomycetota</taxon>
        <taxon>Actinomycetes</taxon>
        <taxon>Micromonosporales</taxon>
        <taxon>Micromonosporaceae</taxon>
        <taxon>Actinoplanes</taxon>
    </lineage>
</organism>
<dbReference type="EMBL" id="JACHNH010000001">
    <property type="protein sequence ID" value="MBB4763697.1"/>
    <property type="molecule type" value="Genomic_DNA"/>
</dbReference>
<protein>
    <submittedName>
        <fullName evidence="1">Uncharacterized protein</fullName>
    </submittedName>
</protein>